<feature type="transmembrane region" description="Helical" evidence="6">
    <location>
        <begin position="87"/>
        <end position="114"/>
    </location>
</feature>
<dbReference type="PANTHER" id="PTHR42770:SF7">
    <property type="entry name" value="MEMBRANE PROTEIN"/>
    <property type="match status" value="1"/>
</dbReference>
<keyword evidence="8" id="KW-1185">Reference proteome</keyword>
<feature type="transmembrane region" description="Helical" evidence="6">
    <location>
        <begin position="182"/>
        <end position="201"/>
    </location>
</feature>
<feature type="transmembrane region" description="Helical" evidence="6">
    <location>
        <begin position="153"/>
        <end position="176"/>
    </location>
</feature>
<keyword evidence="4 6" id="KW-1133">Transmembrane helix</keyword>
<keyword evidence="3 6" id="KW-0812">Transmembrane</keyword>
<protein>
    <submittedName>
        <fullName evidence="7">Putative amino acid permease YhdG</fullName>
    </submittedName>
</protein>
<feature type="transmembrane region" description="Helical" evidence="6">
    <location>
        <begin position="126"/>
        <end position="146"/>
    </location>
</feature>
<dbReference type="GO" id="GO:0005886">
    <property type="term" value="C:plasma membrane"/>
    <property type="evidence" value="ECO:0007669"/>
    <property type="project" value="UniProtKB-SubCell"/>
</dbReference>
<feature type="transmembrane region" description="Helical" evidence="6">
    <location>
        <begin position="222"/>
        <end position="251"/>
    </location>
</feature>
<dbReference type="Proteomes" id="UP000343317">
    <property type="component" value="Unassembled WGS sequence"/>
</dbReference>
<keyword evidence="5 6" id="KW-0472">Membrane</keyword>
<dbReference type="PIRSF" id="PIRSF006060">
    <property type="entry name" value="AA_transporter"/>
    <property type="match status" value="1"/>
</dbReference>
<reference evidence="7 8" key="1">
    <citation type="submission" date="2019-08" db="EMBL/GenBank/DDBJ databases">
        <authorList>
            <person name="Peeters C."/>
        </authorList>
    </citation>
    <scope>NUCLEOTIDE SEQUENCE [LARGE SCALE GENOMIC DNA]</scope>
    <source>
        <strain evidence="7 8">LMG 31112</strain>
    </source>
</reference>
<evidence type="ECO:0000256" key="5">
    <source>
        <dbReference type="ARBA" id="ARBA00023136"/>
    </source>
</evidence>
<dbReference type="EMBL" id="CABPSM010000022">
    <property type="protein sequence ID" value="VVE54031.1"/>
    <property type="molecule type" value="Genomic_DNA"/>
</dbReference>
<dbReference type="AlphaFoldDB" id="A0A5E4YYL0"/>
<proteinExistence type="predicted"/>
<dbReference type="InterPro" id="IPR002293">
    <property type="entry name" value="AA/rel_permease1"/>
</dbReference>
<keyword evidence="2" id="KW-1003">Cell membrane</keyword>
<evidence type="ECO:0000256" key="4">
    <source>
        <dbReference type="ARBA" id="ARBA00022989"/>
    </source>
</evidence>
<feature type="transmembrane region" description="Helical" evidence="6">
    <location>
        <begin position="409"/>
        <end position="427"/>
    </location>
</feature>
<feature type="transmembrane region" description="Helical" evidence="6">
    <location>
        <begin position="271"/>
        <end position="296"/>
    </location>
</feature>
<evidence type="ECO:0000313" key="7">
    <source>
        <dbReference type="EMBL" id="VVE54031.1"/>
    </source>
</evidence>
<evidence type="ECO:0000256" key="2">
    <source>
        <dbReference type="ARBA" id="ARBA00022475"/>
    </source>
</evidence>
<accession>A0A5E4YYL0</accession>
<dbReference type="PANTHER" id="PTHR42770">
    <property type="entry name" value="AMINO ACID TRANSPORTER-RELATED"/>
    <property type="match status" value="1"/>
</dbReference>
<feature type="transmembrane region" description="Helical" evidence="6">
    <location>
        <begin position="12"/>
        <end position="35"/>
    </location>
</feature>
<name>A0A5E4YYL0_9BURK</name>
<dbReference type="RefSeq" id="WP_150623883.1">
    <property type="nucleotide sequence ID" value="NZ_CABPSM010000022.1"/>
</dbReference>
<gene>
    <name evidence="7" type="primary">yhdG_3</name>
    <name evidence="7" type="ORF">PHO31112_04895</name>
</gene>
<feature type="transmembrane region" description="Helical" evidence="6">
    <location>
        <begin position="47"/>
        <end position="66"/>
    </location>
</feature>
<dbReference type="InterPro" id="IPR050367">
    <property type="entry name" value="APC_superfamily"/>
</dbReference>
<evidence type="ECO:0000313" key="8">
    <source>
        <dbReference type="Proteomes" id="UP000343317"/>
    </source>
</evidence>
<feature type="transmembrane region" description="Helical" evidence="6">
    <location>
        <begin position="317"/>
        <end position="335"/>
    </location>
</feature>
<dbReference type="Gene3D" id="1.20.1740.10">
    <property type="entry name" value="Amino acid/polyamine transporter I"/>
    <property type="match status" value="1"/>
</dbReference>
<evidence type="ECO:0000256" key="6">
    <source>
        <dbReference type="SAM" id="Phobius"/>
    </source>
</evidence>
<organism evidence="7 8">
    <name type="scientific">Pandoraea horticolens</name>
    <dbReference type="NCBI Taxonomy" id="2508298"/>
    <lineage>
        <taxon>Bacteria</taxon>
        <taxon>Pseudomonadati</taxon>
        <taxon>Pseudomonadota</taxon>
        <taxon>Betaproteobacteria</taxon>
        <taxon>Burkholderiales</taxon>
        <taxon>Burkholderiaceae</taxon>
        <taxon>Pandoraea</taxon>
    </lineage>
</organism>
<sequence>MSTSGSELKKGIDIVDVVAIGVGSAVGVSIFSVMAPAAKVAGSGMPVALLIAALPMIVFAVVYAYMGSIIPRSGASYDWPARFVHPYVGFMVAWLRILGNTGAIVVLALVMVKYLSKAVAVPDKPAMFAIMTIFYLANLFGVHIAARLERYLVLLKLLAFAVFVVAGIGSVQAIHFQPALGFGWGGVIASLPLLITLYMGIESATEVGEEIRNGRSAIGRGIAWAVGLSGMVYLAVSSVALGVMGAPALAASDAPLIDAGAHFLGAFNLPLVILAAVTAISTSINAVFMTFTRFLFAMGRDGILPTALARVHPRWQTPHVATTVVYGCSLLGLFLGTDLIFLFLAVNIPTMLKYFSNCWSALRLSTRHPELHAEAKFRIGKQAIGRLAAFGMLLALGIIAVGVDTDWRPYAILLVWGMVGTIYWLLAQRKGRVAVGRGA</sequence>
<evidence type="ECO:0000256" key="3">
    <source>
        <dbReference type="ARBA" id="ARBA00022692"/>
    </source>
</evidence>
<dbReference type="GO" id="GO:0022857">
    <property type="term" value="F:transmembrane transporter activity"/>
    <property type="evidence" value="ECO:0007669"/>
    <property type="project" value="InterPro"/>
</dbReference>
<evidence type="ECO:0000256" key="1">
    <source>
        <dbReference type="ARBA" id="ARBA00004651"/>
    </source>
</evidence>
<feature type="transmembrane region" description="Helical" evidence="6">
    <location>
        <begin position="383"/>
        <end position="403"/>
    </location>
</feature>
<comment type="subcellular location">
    <subcellularLocation>
        <location evidence="1">Cell membrane</location>
        <topology evidence="1">Multi-pass membrane protein</topology>
    </subcellularLocation>
</comment>
<dbReference type="Pfam" id="PF13520">
    <property type="entry name" value="AA_permease_2"/>
    <property type="match status" value="1"/>
</dbReference>